<proteinExistence type="inferred from homology"/>
<evidence type="ECO:0000313" key="4">
    <source>
        <dbReference type="EMBL" id="SFW28598.1"/>
    </source>
</evidence>
<dbReference type="Pfam" id="PF00293">
    <property type="entry name" value="NUDIX"/>
    <property type="match status" value="1"/>
</dbReference>
<dbReference type="AlphaFoldDB" id="A0A1K1N2R3"/>
<dbReference type="Gene3D" id="3.90.79.10">
    <property type="entry name" value="Nucleoside Triphosphate Pyrophosphohydrolase"/>
    <property type="match status" value="1"/>
</dbReference>
<dbReference type="Proteomes" id="UP000183461">
    <property type="component" value="Unassembled WGS sequence"/>
</dbReference>
<dbReference type="GO" id="GO:0004081">
    <property type="term" value="F:bis(5'-nucleosyl)-tetraphosphatase (asymmetrical) activity"/>
    <property type="evidence" value="ECO:0007669"/>
    <property type="project" value="TreeGrafter"/>
</dbReference>
<dbReference type="InterPro" id="IPR020476">
    <property type="entry name" value="Nudix_hydrolase"/>
</dbReference>
<evidence type="ECO:0000256" key="1">
    <source>
        <dbReference type="ARBA" id="ARBA00022801"/>
    </source>
</evidence>
<organism evidence="4 5">
    <name type="scientific">Ruminococcus flavefaciens</name>
    <dbReference type="NCBI Taxonomy" id="1265"/>
    <lineage>
        <taxon>Bacteria</taxon>
        <taxon>Bacillati</taxon>
        <taxon>Bacillota</taxon>
        <taxon>Clostridia</taxon>
        <taxon>Eubacteriales</taxon>
        <taxon>Oscillospiraceae</taxon>
        <taxon>Ruminococcus</taxon>
    </lineage>
</organism>
<reference evidence="4 5" key="1">
    <citation type="submission" date="2016-11" db="EMBL/GenBank/DDBJ databases">
        <authorList>
            <person name="Jaros S."/>
            <person name="Januszkiewicz K."/>
            <person name="Wedrychowicz H."/>
        </authorList>
    </citation>
    <scope>NUCLEOTIDE SEQUENCE [LARGE SCALE GENOMIC DNA]</scope>
    <source>
        <strain evidence="4 5">YL228</strain>
    </source>
</reference>
<gene>
    <name evidence="4" type="ORF">SAMN02910280_1552</name>
</gene>
<dbReference type="EMBL" id="FPIP01000003">
    <property type="protein sequence ID" value="SFW28598.1"/>
    <property type="molecule type" value="Genomic_DNA"/>
</dbReference>
<accession>A0A1K1N2R3</accession>
<dbReference type="GO" id="GO:0006167">
    <property type="term" value="P:AMP biosynthetic process"/>
    <property type="evidence" value="ECO:0007669"/>
    <property type="project" value="TreeGrafter"/>
</dbReference>
<dbReference type="PROSITE" id="PS51462">
    <property type="entry name" value="NUDIX"/>
    <property type="match status" value="1"/>
</dbReference>
<dbReference type="PANTHER" id="PTHR21340:SF0">
    <property type="entry name" value="BIS(5'-NUCLEOSYL)-TETRAPHOSPHATASE [ASYMMETRICAL]"/>
    <property type="match status" value="1"/>
</dbReference>
<sequence>MIAKIIVKCIIYNPKLNRFLLIKRCENDDIGAGSWENTGGNIESGETPEDAVMREIQEETGITDIRIGNIAYVAVLERELPDLLIVYLCETTTEAVKLSFEHQDYVWADEQQCRTLLPDAIIRDFEKNNVFDILRRNEH</sequence>
<name>A0A1K1N2R3_RUMFL</name>
<evidence type="ECO:0000313" key="5">
    <source>
        <dbReference type="Proteomes" id="UP000183461"/>
    </source>
</evidence>
<feature type="domain" description="Nudix hydrolase" evidence="3">
    <location>
        <begin position="2"/>
        <end position="130"/>
    </location>
</feature>
<dbReference type="InterPro" id="IPR051325">
    <property type="entry name" value="Nudix_hydrolase_domain"/>
</dbReference>
<dbReference type="InterPro" id="IPR000086">
    <property type="entry name" value="NUDIX_hydrolase_dom"/>
</dbReference>
<protein>
    <submittedName>
        <fullName evidence="4">8-oxo-dGTP diphosphatase</fullName>
    </submittedName>
</protein>
<evidence type="ECO:0000259" key="3">
    <source>
        <dbReference type="PROSITE" id="PS51462"/>
    </source>
</evidence>
<dbReference type="InterPro" id="IPR015797">
    <property type="entry name" value="NUDIX_hydrolase-like_dom_sf"/>
</dbReference>
<keyword evidence="1 2" id="KW-0378">Hydrolase</keyword>
<evidence type="ECO:0000256" key="2">
    <source>
        <dbReference type="RuleBase" id="RU003476"/>
    </source>
</evidence>
<dbReference type="InterPro" id="IPR020084">
    <property type="entry name" value="NUDIX_hydrolase_CS"/>
</dbReference>
<comment type="similarity">
    <text evidence="2">Belongs to the Nudix hydrolase family.</text>
</comment>
<dbReference type="PROSITE" id="PS00893">
    <property type="entry name" value="NUDIX_BOX"/>
    <property type="match status" value="1"/>
</dbReference>
<dbReference type="RefSeq" id="WP_072299875.1">
    <property type="nucleotide sequence ID" value="NZ_FPIP01000003.1"/>
</dbReference>
<dbReference type="GO" id="GO:0006754">
    <property type="term" value="P:ATP biosynthetic process"/>
    <property type="evidence" value="ECO:0007669"/>
    <property type="project" value="TreeGrafter"/>
</dbReference>
<dbReference type="PANTHER" id="PTHR21340">
    <property type="entry name" value="DIADENOSINE 5,5-P1,P4-TETRAPHOSPHATE PYROPHOSPHOHYDROLASE MUTT"/>
    <property type="match status" value="1"/>
</dbReference>
<dbReference type="PRINTS" id="PR00502">
    <property type="entry name" value="NUDIXFAMILY"/>
</dbReference>
<dbReference type="SUPFAM" id="SSF55811">
    <property type="entry name" value="Nudix"/>
    <property type="match status" value="1"/>
</dbReference>